<dbReference type="OrthoDB" id="512504at2"/>
<gene>
    <name evidence="1" type="ORF">DFP98_13470</name>
</gene>
<dbReference type="EMBL" id="QRDZ01000034">
    <property type="protein sequence ID" value="RED58228.1"/>
    <property type="molecule type" value="Genomic_DNA"/>
</dbReference>
<accession>A0A3D9I8Y6</accession>
<dbReference type="AlphaFoldDB" id="A0A3D9I8Y6"/>
<dbReference type="SUPFAM" id="SSF89232">
    <property type="entry name" value="Hypothetical protein TM1070"/>
    <property type="match status" value="1"/>
</dbReference>
<dbReference type="InterPro" id="IPR009794">
    <property type="entry name" value="ASRT"/>
</dbReference>
<proteinExistence type="predicted"/>
<comment type="caution">
    <text evidence="1">The sequence shown here is derived from an EMBL/GenBank/DDBJ whole genome shotgun (WGS) entry which is preliminary data.</text>
</comment>
<evidence type="ECO:0008006" key="3">
    <source>
        <dbReference type="Google" id="ProtNLM"/>
    </source>
</evidence>
<name>A0A3D9I8Y6_9BACL</name>
<dbReference type="RefSeq" id="WP_116064592.1">
    <property type="nucleotide sequence ID" value="NZ_QRDZ01000034.1"/>
</dbReference>
<dbReference type="InterPro" id="IPR036698">
    <property type="entry name" value="TM1070-like_sf"/>
</dbReference>
<reference evidence="1 2" key="1">
    <citation type="submission" date="2018-07" db="EMBL/GenBank/DDBJ databases">
        <title>Genomic Encyclopedia of Type Strains, Phase III (KMG-III): the genomes of soil and plant-associated and newly described type strains.</title>
        <authorList>
            <person name="Whitman W."/>
        </authorList>
    </citation>
    <scope>NUCLEOTIDE SEQUENCE [LARGE SCALE GENOMIC DNA]</scope>
    <source>
        <strain evidence="1 2">CECT 7287</strain>
    </source>
</reference>
<organism evidence="1 2">
    <name type="scientific">Cohnella phaseoli</name>
    <dbReference type="NCBI Taxonomy" id="456490"/>
    <lineage>
        <taxon>Bacteria</taxon>
        <taxon>Bacillati</taxon>
        <taxon>Bacillota</taxon>
        <taxon>Bacilli</taxon>
        <taxon>Bacillales</taxon>
        <taxon>Paenibacillaceae</taxon>
        <taxon>Cohnella</taxon>
    </lineage>
</organism>
<evidence type="ECO:0000313" key="1">
    <source>
        <dbReference type="EMBL" id="RED58228.1"/>
    </source>
</evidence>
<protein>
    <recommendedName>
        <fullName evidence="3">Sensory rhodopsin transducer</fullName>
    </recommendedName>
</protein>
<keyword evidence="2" id="KW-1185">Reference proteome</keyword>
<sequence length="127" mass="14426">MGKGQGKAQGNMQWIFPDCELPPAGDSLLKGHESVIVLNLGNDEANVRLTLYFTDRKPVREIEVKVEGERVRCLRLDNPDDMNGYVVPREEQYALKVESDTPIVVQYGRLDTRQDNMAFYTTMGFSE</sequence>
<dbReference type="Proteomes" id="UP000256977">
    <property type="component" value="Unassembled WGS sequence"/>
</dbReference>
<dbReference type="Pfam" id="PF07100">
    <property type="entry name" value="ASRT"/>
    <property type="match status" value="1"/>
</dbReference>
<evidence type="ECO:0000313" key="2">
    <source>
        <dbReference type="Proteomes" id="UP000256977"/>
    </source>
</evidence>
<dbReference type="Gene3D" id="2.60.290.11">
    <property type="entry name" value="TM1070-like"/>
    <property type="match status" value="1"/>
</dbReference>